<sequence length="168" mass="18947">MIILSSILTVFCVGLSTGGLLVSRRIDPHQTLFFIVGIVFFLSSLIGMFIGSKISSLISQSAISIIFGIFCLVMIGFLVWKYDPAFGYIKQEPVTLSTFVVFFFILGMELAKLELSILVSFIFSLVFVSGTFLGFMFIYQILYRQRNPHFFILLPLIPLLFIGLFKLV</sequence>
<keyword evidence="1" id="KW-1133">Transmembrane helix</keyword>
<feature type="transmembrane region" description="Helical" evidence="1">
    <location>
        <begin position="148"/>
        <end position="167"/>
    </location>
</feature>
<keyword evidence="1" id="KW-0472">Membrane</keyword>
<dbReference type="Proteomes" id="UP000179524">
    <property type="component" value="Unassembled WGS sequence"/>
</dbReference>
<dbReference type="OrthoDB" id="2967600at2"/>
<proteinExistence type="predicted"/>
<feature type="transmembrane region" description="Helical" evidence="1">
    <location>
        <begin position="62"/>
        <end position="82"/>
    </location>
</feature>
<dbReference type="RefSeq" id="WP_071308738.1">
    <property type="nucleotide sequence ID" value="NZ_MLQR01000004.1"/>
</dbReference>
<feature type="transmembrane region" description="Helical" evidence="1">
    <location>
        <begin position="31"/>
        <end position="50"/>
    </location>
</feature>
<protein>
    <submittedName>
        <fullName evidence="2">Uncharacterized protein</fullName>
    </submittedName>
</protein>
<accession>A0A1S2LX52</accession>
<evidence type="ECO:0000256" key="1">
    <source>
        <dbReference type="SAM" id="Phobius"/>
    </source>
</evidence>
<keyword evidence="1" id="KW-0812">Transmembrane</keyword>
<comment type="caution">
    <text evidence="2">The sequence shown here is derived from an EMBL/GenBank/DDBJ whole genome shotgun (WGS) entry which is preliminary data.</text>
</comment>
<dbReference type="EMBL" id="MLQR01000004">
    <property type="protein sequence ID" value="OIJ16753.1"/>
    <property type="molecule type" value="Genomic_DNA"/>
</dbReference>
<feature type="transmembrane region" description="Helical" evidence="1">
    <location>
        <begin position="118"/>
        <end position="142"/>
    </location>
</feature>
<name>A0A1S2LX52_9BACI</name>
<dbReference type="AlphaFoldDB" id="A0A1S2LX52"/>
<feature type="transmembrane region" description="Helical" evidence="1">
    <location>
        <begin position="94"/>
        <end position="111"/>
    </location>
</feature>
<keyword evidence="3" id="KW-1185">Reference proteome</keyword>
<evidence type="ECO:0000313" key="2">
    <source>
        <dbReference type="EMBL" id="OIJ16753.1"/>
    </source>
</evidence>
<gene>
    <name evidence="2" type="ORF">BKP37_05875</name>
</gene>
<evidence type="ECO:0000313" key="3">
    <source>
        <dbReference type="Proteomes" id="UP000179524"/>
    </source>
</evidence>
<reference evidence="2 3" key="1">
    <citation type="submission" date="2016-10" db="EMBL/GenBank/DDBJ databases">
        <title>Draft genome sequences of four alkaliphilic bacteria belonging to the Anaerobacillus genus.</title>
        <authorList>
            <person name="Bassil N.M."/>
            <person name="Lloyd J.R."/>
        </authorList>
    </citation>
    <scope>NUCLEOTIDE SEQUENCE [LARGE SCALE GENOMIC DNA]</scope>
    <source>
        <strain evidence="2 3">DSM 18345</strain>
    </source>
</reference>
<organism evidence="2 3">
    <name type="scientific">Anaerobacillus alkalilacustris</name>
    <dbReference type="NCBI Taxonomy" id="393763"/>
    <lineage>
        <taxon>Bacteria</taxon>
        <taxon>Bacillati</taxon>
        <taxon>Bacillota</taxon>
        <taxon>Bacilli</taxon>
        <taxon>Bacillales</taxon>
        <taxon>Bacillaceae</taxon>
        <taxon>Anaerobacillus</taxon>
    </lineage>
</organism>